<feature type="domain" description="Lipocalin/cytosolic fatty-acid binding" evidence="4">
    <location>
        <begin position="40"/>
        <end position="171"/>
    </location>
</feature>
<accession>A0AA39G057</accession>
<dbReference type="InterPro" id="IPR000566">
    <property type="entry name" value="Lipocln_cytosolic_FA-bd_dom"/>
</dbReference>
<dbReference type="GO" id="GO:0006629">
    <property type="term" value="P:lipid metabolic process"/>
    <property type="evidence" value="ECO:0007669"/>
    <property type="project" value="TreeGrafter"/>
</dbReference>
<dbReference type="GO" id="GO:0005737">
    <property type="term" value="C:cytoplasm"/>
    <property type="evidence" value="ECO:0007669"/>
    <property type="project" value="TreeGrafter"/>
</dbReference>
<dbReference type="PANTHER" id="PTHR10612:SF62">
    <property type="entry name" value="LIPOCALIN_CYTOSOLIC FATTY-ACID BINDING DOMAIN-CONTAINING PROTEIN"/>
    <property type="match status" value="1"/>
</dbReference>
<evidence type="ECO:0000256" key="3">
    <source>
        <dbReference type="PIRNR" id="PIRNR036893"/>
    </source>
</evidence>
<comment type="caution">
    <text evidence="5">The sequence shown here is derived from an EMBL/GenBank/DDBJ whole genome shotgun (WGS) entry which is preliminary data.</text>
</comment>
<dbReference type="PRINTS" id="PR01273">
    <property type="entry name" value="INVTBRTCOLOR"/>
</dbReference>
<evidence type="ECO:0000256" key="2">
    <source>
        <dbReference type="ARBA" id="ARBA00023157"/>
    </source>
</evidence>
<dbReference type="Pfam" id="PF08212">
    <property type="entry name" value="Lipocalin_2"/>
    <property type="match status" value="1"/>
</dbReference>
<dbReference type="InterPro" id="IPR022271">
    <property type="entry name" value="Lipocalin_ApoD"/>
</dbReference>
<dbReference type="AlphaFoldDB" id="A0AA39G057"/>
<feature type="chain" id="PRO_5041501496" description="Lipocalin/cytosolic fatty-acid binding domain-containing protein" evidence="3">
    <location>
        <begin position="23"/>
        <end position="194"/>
    </location>
</feature>
<reference evidence="5" key="1">
    <citation type="journal article" date="2023" name="bioRxiv">
        <title>Scaffold-level genome assemblies of two parasitoid biocontrol wasps reveal the parthenogenesis mechanism and an associated novel virus.</title>
        <authorList>
            <person name="Inwood S."/>
            <person name="Skelly J."/>
            <person name="Guhlin J."/>
            <person name="Harrop T."/>
            <person name="Goldson S."/>
            <person name="Dearden P."/>
        </authorList>
    </citation>
    <scope>NUCLEOTIDE SEQUENCE</scope>
    <source>
        <strain evidence="5">Lincoln</strain>
        <tissue evidence="5">Whole body</tissue>
    </source>
</reference>
<dbReference type="InterPro" id="IPR003057">
    <property type="entry name" value="Invtbrt_color"/>
</dbReference>
<dbReference type="InterPro" id="IPR022272">
    <property type="entry name" value="Lipocalin_CS"/>
</dbReference>
<evidence type="ECO:0000313" key="5">
    <source>
        <dbReference type="EMBL" id="KAK0179072.1"/>
    </source>
</evidence>
<dbReference type="Proteomes" id="UP001168972">
    <property type="component" value="Unassembled WGS sequence"/>
</dbReference>
<evidence type="ECO:0000259" key="4">
    <source>
        <dbReference type="Pfam" id="PF08212"/>
    </source>
</evidence>
<dbReference type="PIRSF" id="PIRSF036893">
    <property type="entry name" value="Lipocalin_ApoD"/>
    <property type="match status" value="1"/>
</dbReference>
<dbReference type="GO" id="GO:0000302">
    <property type="term" value="P:response to reactive oxygen species"/>
    <property type="evidence" value="ECO:0007669"/>
    <property type="project" value="TreeGrafter"/>
</dbReference>
<comment type="similarity">
    <text evidence="1 3">Belongs to the calycin superfamily. Lipocalin family.</text>
</comment>
<proteinExistence type="inferred from homology"/>
<evidence type="ECO:0000256" key="1">
    <source>
        <dbReference type="ARBA" id="ARBA00006889"/>
    </source>
</evidence>
<dbReference type="Gene3D" id="2.40.128.20">
    <property type="match status" value="1"/>
</dbReference>
<protein>
    <recommendedName>
        <fullName evidence="4">Lipocalin/cytosolic fatty-acid binding domain-containing protein</fullName>
    </recommendedName>
</protein>
<name>A0AA39G057_MICHY</name>
<keyword evidence="6" id="KW-1185">Reference proteome</keyword>
<dbReference type="PROSITE" id="PS00213">
    <property type="entry name" value="LIPOCALIN"/>
    <property type="match status" value="1"/>
</dbReference>
<sequence>MKSIITNMLLLCLSILLVGSMAQVSHYGPCRIIEPMKNFEINNFMGTWYGIKGYPIIYETHEKCNSVNFTRIDNNEVLIERSSIDLISGAVIRSGAVATLTNNPAVAKLSSPFLKFIKPHTELITLDTDYKNFAIQHMCQSIGVISLMYIWILSRDRKLDHQSEEYVNNYLYQQVIPTLPLWNVDQDDCPDTLE</sequence>
<reference evidence="5" key="2">
    <citation type="submission" date="2023-03" db="EMBL/GenBank/DDBJ databases">
        <authorList>
            <person name="Inwood S.N."/>
            <person name="Skelly J.G."/>
            <person name="Guhlin J."/>
            <person name="Harrop T.W.R."/>
            <person name="Goldson S.G."/>
            <person name="Dearden P.K."/>
        </authorList>
    </citation>
    <scope>NUCLEOTIDE SEQUENCE</scope>
    <source>
        <strain evidence="5">Lincoln</strain>
        <tissue evidence="5">Whole body</tissue>
    </source>
</reference>
<evidence type="ECO:0000313" key="6">
    <source>
        <dbReference type="Proteomes" id="UP001168972"/>
    </source>
</evidence>
<organism evidence="5 6">
    <name type="scientific">Microctonus hyperodae</name>
    <name type="common">Parasitoid wasp</name>
    <dbReference type="NCBI Taxonomy" id="165561"/>
    <lineage>
        <taxon>Eukaryota</taxon>
        <taxon>Metazoa</taxon>
        <taxon>Ecdysozoa</taxon>
        <taxon>Arthropoda</taxon>
        <taxon>Hexapoda</taxon>
        <taxon>Insecta</taxon>
        <taxon>Pterygota</taxon>
        <taxon>Neoptera</taxon>
        <taxon>Endopterygota</taxon>
        <taxon>Hymenoptera</taxon>
        <taxon>Apocrita</taxon>
        <taxon>Ichneumonoidea</taxon>
        <taxon>Braconidae</taxon>
        <taxon>Euphorinae</taxon>
        <taxon>Microctonus</taxon>
    </lineage>
</organism>
<dbReference type="SUPFAM" id="SSF50814">
    <property type="entry name" value="Lipocalins"/>
    <property type="match status" value="1"/>
</dbReference>
<feature type="signal peptide" evidence="3">
    <location>
        <begin position="1"/>
        <end position="22"/>
    </location>
</feature>
<dbReference type="PANTHER" id="PTHR10612">
    <property type="entry name" value="APOLIPOPROTEIN D"/>
    <property type="match status" value="1"/>
</dbReference>
<gene>
    <name evidence="5" type="ORF">PV327_007897</name>
</gene>
<dbReference type="EMBL" id="JAQQBR010000004">
    <property type="protein sequence ID" value="KAK0179072.1"/>
    <property type="molecule type" value="Genomic_DNA"/>
</dbReference>
<dbReference type="GO" id="GO:0031409">
    <property type="term" value="F:pigment binding"/>
    <property type="evidence" value="ECO:0007669"/>
    <property type="project" value="InterPro"/>
</dbReference>
<keyword evidence="2" id="KW-1015">Disulfide bond</keyword>
<dbReference type="InterPro" id="IPR012674">
    <property type="entry name" value="Calycin"/>
</dbReference>
<keyword evidence="3" id="KW-0732">Signal</keyword>